<dbReference type="OrthoDB" id="7873042at2759"/>
<dbReference type="CDD" id="cd02249">
    <property type="entry name" value="ZZ"/>
    <property type="match status" value="1"/>
</dbReference>
<protein>
    <recommendedName>
        <fullName evidence="6">ZZ-type domain-containing protein</fullName>
    </recommendedName>
</protein>
<accession>A0A9P5Z645</accession>
<gene>
    <name evidence="7" type="ORF">BDN70DRAFT_893453</name>
</gene>
<evidence type="ECO:0000313" key="8">
    <source>
        <dbReference type="Proteomes" id="UP000807469"/>
    </source>
</evidence>
<organism evidence="7 8">
    <name type="scientific">Pholiota conissans</name>
    <dbReference type="NCBI Taxonomy" id="109636"/>
    <lineage>
        <taxon>Eukaryota</taxon>
        <taxon>Fungi</taxon>
        <taxon>Dikarya</taxon>
        <taxon>Basidiomycota</taxon>
        <taxon>Agaricomycotina</taxon>
        <taxon>Agaricomycetes</taxon>
        <taxon>Agaricomycetidae</taxon>
        <taxon>Agaricales</taxon>
        <taxon>Agaricineae</taxon>
        <taxon>Strophariaceae</taxon>
        <taxon>Pholiota</taxon>
    </lineage>
</organism>
<dbReference type="SMART" id="SM00291">
    <property type="entry name" value="ZnF_ZZ"/>
    <property type="match status" value="1"/>
</dbReference>
<reference evidence="7" key="1">
    <citation type="submission" date="2020-11" db="EMBL/GenBank/DDBJ databases">
        <authorList>
            <consortium name="DOE Joint Genome Institute"/>
            <person name="Ahrendt S."/>
            <person name="Riley R."/>
            <person name="Andreopoulos W."/>
            <person name="Labutti K."/>
            <person name="Pangilinan J."/>
            <person name="Ruiz-Duenas F.J."/>
            <person name="Barrasa J.M."/>
            <person name="Sanchez-Garcia M."/>
            <person name="Camarero S."/>
            <person name="Miyauchi S."/>
            <person name="Serrano A."/>
            <person name="Linde D."/>
            <person name="Babiker R."/>
            <person name="Drula E."/>
            <person name="Ayuso-Fernandez I."/>
            <person name="Pacheco R."/>
            <person name="Padilla G."/>
            <person name="Ferreira P."/>
            <person name="Barriuso J."/>
            <person name="Kellner H."/>
            <person name="Castanera R."/>
            <person name="Alfaro M."/>
            <person name="Ramirez L."/>
            <person name="Pisabarro A.G."/>
            <person name="Kuo A."/>
            <person name="Tritt A."/>
            <person name="Lipzen A."/>
            <person name="He G."/>
            <person name="Yan M."/>
            <person name="Ng V."/>
            <person name="Cullen D."/>
            <person name="Martin F."/>
            <person name="Rosso M.-N."/>
            <person name="Henrissat B."/>
            <person name="Hibbett D."/>
            <person name="Martinez A.T."/>
            <person name="Grigoriev I.V."/>
        </authorList>
    </citation>
    <scope>NUCLEOTIDE SEQUENCE</scope>
    <source>
        <strain evidence="7">CIRM-BRFM 674</strain>
    </source>
</reference>
<sequence length="336" mass="36752">MSNLQFHCDSCKVTIPSSNPRVHCLGCADYDLCSNCYLGERFTQGHQVGHQTSVFKLSGGAGQQPVPASINYSASPPVQSMPAPHSPPPTGYHPNTQGPPPQYLSTSSPYETGLTLPPAPNAPTGWQPFFHPDGCPTPLFVEVINVIFTYLDPHRTGNLVPETFSRLLDDMGYLAHENAWRNGLQASFNASKESMADQTLKKAFDLFSINHILLRRAPAPKSSSSGLSSFKRALRNALAPSGSSMPCITRNGLLEVSRIGLLGDPSKGWGNFSRMLRKYNLPQYRGWGDLPRSVLPDMPDAAMLQRIAGVEAFMQRKANEQLDALQMSVLMLALIR</sequence>
<dbReference type="InterPro" id="IPR043145">
    <property type="entry name" value="Znf_ZZ_sf"/>
</dbReference>
<evidence type="ECO:0000256" key="2">
    <source>
        <dbReference type="ARBA" id="ARBA00022771"/>
    </source>
</evidence>
<evidence type="ECO:0000313" key="7">
    <source>
        <dbReference type="EMBL" id="KAF9481333.1"/>
    </source>
</evidence>
<evidence type="ECO:0000256" key="3">
    <source>
        <dbReference type="ARBA" id="ARBA00022833"/>
    </source>
</evidence>
<dbReference type="Pfam" id="PF00569">
    <property type="entry name" value="ZZ"/>
    <property type="match status" value="1"/>
</dbReference>
<evidence type="ECO:0000256" key="1">
    <source>
        <dbReference type="ARBA" id="ARBA00022723"/>
    </source>
</evidence>
<dbReference type="Gene3D" id="3.30.60.90">
    <property type="match status" value="1"/>
</dbReference>
<dbReference type="AlphaFoldDB" id="A0A9P5Z645"/>
<dbReference type="SUPFAM" id="SSF57850">
    <property type="entry name" value="RING/U-box"/>
    <property type="match status" value="1"/>
</dbReference>
<feature type="region of interest" description="Disordered" evidence="5">
    <location>
        <begin position="66"/>
        <end position="112"/>
    </location>
</feature>
<dbReference type="Pfam" id="PF24355">
    <property type="entry name" value="DUF7514"/>
    <property type="match status" value="1"/>
</dbReference>
<keyword evidence="3" id="KW-0862">Zinc</keyword>
<proteinExistence type="predicted"/>
<dbReference type="InterPro" id="IPR055936">
    <property type="entry name" value="DUF7514"/>
</dbReference>
<dbReference type="Proteomes" id="UP000807469">
    <property type="component" value="Unassembled WGS sequence"/>
</dbReference>
<keyword evidence="2 4" id="KW-0863">Zinc-finger</keyword>
<keyword evidence="8" id="KW-1185">Reference proteome</keyword>
<dbReference type="EMBL" id="MU155180">
    <property type="protein sequence ID" value="KAF9481333.1"/>
    <property type="molecule type" value="Genomic_DNA"/>
</dbReference>
<keyword evidence="1" id="KW-0479">Metal-binding</keyword>
<name>A0A9P5Z645_9AGAR</name>
<evidence type="ECO:0000256" key="5">
    <source>
        <dbReference type="SAM" id="MobiDB-lite"/>
    </source>
</evidence>
<evidence type="ECO:0000259" key="6">
    <source>
        <dbReference type="PROSITE" id="PS50135"/>
    </source>
</evidence>
<evidence type="ECO:0000256" key="4">
    <source>
        <dbReference type="PROSITE-ProRule" id="PRU00228"/>
    </source>
</evidence>
<feature type="domain" description="ZZ-type" evidence="6">
    <location>
        <begin position="3"/>
        <end position="60"/>
    </location>
</feature>
<dbReference type="PROSITE" id="PS50135">
    <property type="entry name" value="ZF_ZZ_2"/>
    <property type="match status" value="1"/>
</dbReference>
<dbReference type="InterPro" id="IPR000433">
    <property type="entry name" value="Znf_ZZ"/>
</dbReference>
<dbReference type="GO" id="GO:0008270">
    <property type="term" value="F:zinc ion binding"/>
    <property type="evidence" value="ECO:0007669"/>
    <property type="project" value="UniProtKB-KW"/>
</dbReference>
<feature type="compositionally biased region" description="Pro residues" evidence="5">
    <location>
        <begin position="84"/>
        <end position="102"/>
    </location>
</feature>
<comment type="caution">
    <text evidence="7">The sequence shown here is derived from an EMBL/GenBank/DDBJ whole genome shotgun (WGS) entry which is preliminary data.</text>
</comment>